<dbReference type="Gene3D" id="3.40.50.150">
    <property type="entry name" value="Vaccinia Virus protein VP39"/>
    <property type="match status" value="1"/>
</dbReference>
<dbReference type="RefSeq" id="WP_215609272.1">
    <property type="nucleotide sequence ID" value="NZ_JADOES010000022.1"/>
</dbReference>
<name>A0A947DHV2_9CYAN</name>
<dbReference type="AlphaFoldDB" id="A0A947DHV2"/>
<dbReference type="Proteomes" id="UP000717364">
    <property type="component" value="Unassembled WGS sequence"/>
</dbReference>
<evidence type="ECO:0000313" key="5">
    <source>
        <dbReference type="EMBL" id="MBT9316206.1"/>
    </source>
</evidence>
<gene>
    <name evidence="5" type="ORF">IXB50_12315</name>
</gene>
<protein>
    <submittedName>
        <fullName evidence="5">Class I SAM-dependent methyltransferase</fullName>
    </submittedName>
</protein>
<dbReference type="EMBL" id="JADOES010000022">
    <property type="protein sequence ID" value="MBT9316206.1"/>
    <property type="molecule type" value="Genomic_DNA"/>
</dbReference>
<dbReference type="GO" id="GO:0032259">
    <property type="term" value="P:methylation"/>
    <property type="evidence" value="ECO:0007669"/>
    <property type="project" value="UniProtKB-KW"/>
</dbReference>
<dbReference type="CDD" id="cd02440">
    <property type="entry name" value="AdoMet_MTases"/>
    <property type="match status" value="1"/>
</dbReference>
<evidence type="ECO:0000313" key="6">
    <source>
        <dbReference type="Proteomes" id="UP000717364"/>
    </source>
</evidence>
<dbReference type="Pfam" id="PF08241">
    <property type="entry name" value="Methyltransf_11"/>
    <property type="match status" value="1"/>
</dbReference>
<dbReference type="InterPro" id="IPR029063">
    <property type="entry name" value="SAM-dependent_MTases_sf"/>
</dbReference>
<keyword evidence="2" id="KW-0808">Transferase</keyword>
<organism evidence="5 6">
    <name type="scientific">Leptothoe spongobia TAU-MAC 1115</name>
    <dbReference type="NCBI Taxonomy" id="1967444"/>
    <lineage>
        <taxon>Bacteria</taxon>
        <taxon>Bacillati</taxon>
        <taxon>Cyanobacteriota</taxon>
        <taxon>Cyanophyceae</taxon>
        <taxon>Nodosilineales</taxon>
        <taxon>Cymatolegaceae</taxon>
        <taxon>Leptothoe</taxon>
        <taxon>Leptothoe spongobia</taxon>
    </lineage>
</organism>
<keyword evidence="3" id="KW-0949">S-adenosyl-L-methionine</keyword>
<sequence>MSANSALEKWIQSADAWIADQGTEGDWARRAVLDPALEKLLTNTKGKAVLDLGCGEGRYSRILQDNGALVTGIDPVPQFIERARSLDPMSTYVEGTAEDLPFESTSFDIVLSYLTFIDIADLQAASQEIARVLRPGGELIVVSISNMASTTEGWIKDAAGNKAYRKVDRYMEHFAMDLEWRGIRIKNYHRPLSYIFGLFLNHGFVLTRFIEPLPDLSDPYYNEEWRVPNFQIYSFKRTTE</sequence>
<evidence type="ECO:0000256" key="3">
    <source>
        <dbReference type="ARBA" id="ARBA00022691"/>
    </source>
</evidence>
<evidence type="ECO:0000259" key="4">
    <source>
        <dbReference type="Pfam" id="PF08241"/>
    </source>
</evidence>
<dbReference type="InterPro" id="IPR013216">
    <property type="entry name" value="Methyltransf_11"/>
</dbReference>
<comment type="caution">
    <text evidence="5">The sequence shown here is derived from an EMBL/GenBank/DDBJ whole genome shotgun (WGS) entry which is preliminary data.</text>
</comment>
<keyword evidence="1 5" id="KW-0489">Methyltransferase</keyword>
<proteinExistence type="predicted"/>
<dbReference type="SUPFAM" id="SSF53335">
    <property type="entry name" value="S-adenosyl-L-methionine-dependent methyltransferases"/>
    <property type="match status" value="1"/>
</dbReference>
<dbReference type="PANTHER" id="PTHR43464">
    <property type="entry name" value="METHYLTRANSFERASE"/>
    <property type="match status" value="1"/>
</dbReference>
<evidence type="ECO:0000256" key="2">
    <source>
        <dbReference type="ARBA" id="ARBA00022679"/>
    </source>
</evidence>
<reference evidence="5" key="1">
    <citation type="submission" date="2020-11" db="EMBL/GenBank/DDBJ databases">
        <authorList>
            <person name="Konstantinou D."/>
            <person name="Gkelis S."/>
            <person name="Popin R."/>
            <person name="Fewer D."/>
            <person name="Sivonen K."/>
        </authorList>
    </citation>
    <scope>NUCLEOTIDE SEQUENCE</scope>
    <source>
        <strain evidence="5">TAU-MAC 1115</strain>
    </source>
</reference>
<feature type="domain" description="Methyltransferase type 11" evidence="4">
    <location>
        <begin position="50"/>
        <end position="141"/>
    </location>
</feature>
<evidence type="ECO:0000256" key="1">
    <source>
        <dbReference type="ARBA" id="ARBA00022603"/>
    </source>
</evidence>
<reference evidence="5" key="2">
    <citation type="journal article" date="2021" name="Mar. Drugs">
        <title>Genome Reduction and Secondary Metabolism of the Marine Sponge-Associated Cyanobacterium Leptothoe.</title>
        <authorList>
            <person name="Konstantinou D."/>
            <person name="Popin R.V."/>
            <person name="Fewer D.P."/>
            <person name="Sivonen K."/>
            <person name="Gkelis S."/>
        </authorList>
    </citation>
    <scope>NUCLEOTIDE SEQUENCE</scope>
    <source>
        <strain evidence="5">TAU-MAC 1115</strain>
    </source>
</reference>
<accession>A0A947DHV2</accession>
<dbReference type="GO" id="GO:0010420">
    <property type="term" value="F:polyprenyldihydroxybenzoate methyltransferase activity"/>
    <property type="evidence" value="ECO:0007669"/>
    <property type="project" value="TreeGrafter"/>
</dbReference>
<dbReference type="PANTHER" id="PTHR43464:SF19">
    <property type="entry name" value="UBIQUINONE BIOSYNTHESIS O-METHYLTRANSFERASE, MITOCHONDRIAL"/>
    <property type="match status" value="1"/>
</dbReference>
<keyword evidence="6" id="KW-1185">Reference proteome</keyword>